<reference evidence="1" key="1">
    <citation type="journal article" date="2020" name="Nature">
        <title>Giant virus diversity and host interactions through global metagenomics.</title>
        <authorList>
            <person name="Schulz F."/>
            <person name="Roux S."/>
            <person name="Paez-Espino D."/>
            <person name="Jungbluth S."/>
            <person name="Walsh D.A."/>
            <person name="Denef V.J."/>
            <person name="McMahon K.D."/>
            <person name="Konstantinidis K.T."/>
            <person name="Eloe-Fadrosh E.A."/>
            <person name="Kyrpides N.C."/>
            <person name="Woyke T."/>
        </authorList>
    </citation>
    <scope>NUCLEOTIDE SEQUENCE</scope>
    <source>
        <strain evidence="1">GVMAG-M-3300020182-33</strain>
    </source>
</reference>
<sequence>MKTDIMTAKVRAAFSRDGWRPEKWAAMGPAAWGVKALTNEKRCAYYLKGSPYEIGYLLGTLASSEIESMCTTYLQRVLPSFLSPDLQALMDASTLEKPLGDIIEQMSAWLVEDCAKMIETSWSMYMHHMPDFIAEIQGLRDGAVASGSREVTFDRLLAINTMPDLLMLKLNGGETQASFLSFMRMRGYQQAEGMLLHLLNVANAITETGHPARTLDEALRRSSPIGCNSWAIKDPSGLVSMCRDFQLPNGGVYQDLSSIIIRDGRPVGGCLCFYGGVPSIVGGTTGMKYDGRSYLAIGVNILRSRLQGGCGLPALGIIHTLTSRSDIWSTSVAEAALQQLPRFAAWTYPVCSDTDAVALETGASVPLSPSATVEYALSSVDSRLCKAVLSTSLPTDAFDGTEIQNGVATRSFLYRDPAWLADVNDTLFKAFRYGDVLPYSSTHIFDPSNFQSDVELRKRGIRLGNNYFVPSRSNMHLLVTSNDAIVPLMRLFQMSTGATDAADMTSKAVQWRYDRAVQFGNKLVGLKSPSRKKLENVVSFLSPTHFMKADQTQYWKSSDATRPLEATIEGNLNIVRAGIRRKNSAHQAGLPDCAFGHKAGKFSNSFTWVSCQFFL</sequence>
<protein>
    <submittedName>
        <fullName evidence="1">Uncharacterized protein</fullName>
    </submittedName>
</protein>
<dbReference type="Gene3D" id="3.60.60.30">
    <property type="match status" value="1"/>
</dbReference>
<dbReference type="EMBL" id="MN739309">
    <property type="protein sequence ID" value="QHS97931.1"/>
    <property type="molecule type" value="Genomic_DNA"/>
</dbReference>
<organism evidence="1">
    <name type="scientific">viral metagenome</name>
    <dbReference type="NCBI Taxonomy" id="1070528"/>
    <lineage>
        <taxon>unclassified sequences</taxon>
        <taxon>metagenomes</taxon>
        <taxon>organismal metagenomes</taxon>
    </lineage>
</organism>
<evidence type="ECO:0000313" key="1">
    <source>
        <dbReference type="EMBL" id="QHS97931.1"/>
    </source>
</evidence>
<accession>A0A6C0C1H1</accession>
<dbReference type="AlphaFoldDB" id="A0A6C0C1H1"/>
<name>A0A6C0C1H1_9ZZZZ</name>
<proteinExistence type="predicted"/>